<comment type="subcellular location">
    <subcellularLocation>
        <location evidence="1">Golgi apparatus membrane</location>
        <topology evidence="1">Single-pass type II membrane protein</topology>
    </subcellularLocation>
</comment>
<keyword evidence="10" id="KW-1185">Reference proteome</keyword>
<dbReference type="AlphaFoldDB" id="A0A6L5XLI4"/>
<proteinExistence type="predicted"/>
<dbReference type="Proteomes" id="UP000477488">
    <property type="component" value="Unassembled WGS sequence"/>
</dbReference>
<dbReference type="GO" id="GO:0016020">
    <property type="term" value="C:membrane"/>
    <property type="evidence" value="ECO:0007669"/>
    <property type="project" value="InterPro"/>
</dbReference>
<reference evidence="9 10" key="1">
    <citation type="submission" date="2019-09" db="EMBL/GenBank/DDBJ databases">
        <title>In-depth cultivation of the pig gut microbiome towards novel bacterial diversity and tailored functional studies.</title>
        <authorList>
            <person name="Wylensek D."/>
            <person name="Hitch T.C.A."/>
            <person name="Clavel T."/>
        </authorList>
    </citation>
    <scope>NUCLEOTIDE SEQUENCE [LARGE SCALE GENOMIC DNA]</scope>
    <source>
        <strain evidence="9 10">PG-178-WT-4</strain>
    </source>
</reference>
<gene>
    <name evidence="9" type="ORF">FYJ44_07950</name>
</gene>
<dbReference type="InterPro" id="IPR009729">
    <property type="entry name" value="Gal-3-0_sulfotransfrase"/>
</dbReference>
<comment type="caution">
    <text evidence="9">The sequence shown here is derived from an EMBL/GenBank/DDBJ whole genome shotgun (WGS) entry which is preliminary data.</text>
</comment>
<keyword evidence="6" id="KW-0333">Golgi apparatus</keyword>
<dbReference type="PANTHER" id="PTHR14647">
    <property type="entry name" value="GALACTOSE-3-O-SULFOTRANSFERASE"/>
    <property type="match status" value="1"/>
</dbReference>
<organism evidence="9 10">
    <name type="scientific">Desulfovibrio porci</name>
    <dbReference type="NCBI Taxonomy" id="2605782"/>
    <lineage>
        <taxon>Bacteria</taxon>
        <taxon>Pseudomonadati</taxon>
        <taxon>Thermodesulfobacteriota</taxon>
        <taxon>Desulfovibrionia</taxon>
        <taxon>Desulfovibrionales</taxon>
        <taxon>Desulfovibrionaceae</taxon>
        <taxon>Desulfovibrio</taxon>
    </lineage>
</organism>
<evidence type="ECO:0000256" key="6">
    <source>
        <dbReference type="ARBA" id="ARBA00023034"/>
    </source>
</evidence>
<evidence type="ECO:0000256" key="4">
    <source>
        <dbReference type="ARBA" id="ARBA00022968"/>
    </source>
</evidence>
<dbReference type="GO" id="GO:0009247">
    <property type="term" value="P:glycolipid biosynthetic process"/>
    <property type="evidence" value="ECO:0007669"/>
    <property type="project" value="InterPro"/>
</dbReference>
<protein>
    <submittedName>
        <fullName evidence="9">Calcium-binding protein</fullName>
    </submittedName>
</protein>
<keyword evidence="4" id="KW-0735">Signal-anchor</keyword>
<keyword evidence="3" id="KW-0812">Transmembrane</keyword>
<dbReference type="Gene3D" id="3.40.50.300">
    <property type="entry name" value="P-loop containing nucleotide triphosphate hydrolases"/>
    <property type="match status" value="1"/>
</dbReference>
<sequence length="280" mass="31773">MDETLFFLHLPRTAGTTLNAILHDNFPPEAVLSVYTREDYQRCRMLDAAELEHIRLIEGHLQPESFEPPSLYGRPLRMFTLLREPLDRLVSEYVFQKSWPENHLYAYLNENGISFREYLTSDVPLLKFRGKNFVSHCLAGVFAQDRDMGEVLALAKKHLEECFCVVGIQERFDESLLLLAGEIGLQKLCYERRNMLRPGATSGVSAEDRALAASLNSADLELYAFARGLFERRVEAAGPAFAARLREFRFLNEKYQKICAALDDRLAGEAAAGPILKPKA</sequence>
<dbReference type="PANTHER" id="PTHR14647:SF87">
    <property type="entry name" value="PUTATIVE-RELATED"/>
    <property type="match status" value="1"/>
</dbReference>
<keyword evidence="2" id="KW-0808">Transferase</keyword>
<accession>A0A6L5XLI4</accession>
<keyword evidence="5" id="KW-1133">Transmembrane helix</keyword>
<keyword evidence="7" id="KW-0472">Membrane</keyword>
<dbReference type="InterPro" id="IPR027417">
    <property type="entry name" value="P-loop_NTPase"/>
</dbReference>
<evidence type="ECO:0000256" key="2">
    <source>
        <dbReference type="ARBA" id="ARBA00022679"/>
    </source>
</evidence>
<dbReference type="RefSeq" id="WP_154510960.1">
    <property type="nucleotide sequence ID" value="NZ_DBFWWU010000110.1"/>
</dbReference>
<evidence type="ECO:0000256" key="5">
    <source>
        <dbReference type="ARBA" id="ARBA00022989"/>
    </source>
</evidence>
<dbReference type="EMBL" id="VUMH01000007">
    <property type="protein sequence ID" value="MSS27975.1"/>
    <property type="molecule type" value="Genomic_DNA"/>
</dbReference>
<evidence type="ECO:0000313" key="10">
    <source>
        <dbReference type="Proteomes" id="UP000477488"/>
    </source>
</evidence>
<evidence type="ECO:0000256" key="3">
    <source>
        <dbReference type="ARBA" id="ARBA00022692"/>
    </source>
</evidence>
<evidence type="ECO:0000256" key="1">
    <source>
        <dbReference type="ARBA" id="ARBA00004323"/>
    </source>
</evidence>
<evidence type="ECO:0000256" key="8">
    <source>
        <dbReference type="ARBA" id="ARBA00023180"/>
    </source>
</evidence>
<evidence type="ECO:0000313" key="9">
    <source>
        <dbReference type="EMBL" id="MSS27975.1"/>
    </source>
</evidence>
<dbReference type="GO" id="GO:0001733">
    <property type="term" value="F:galactosylceramide sulfotransferase activity"/>
    <property type="evidence" value="ECO:0007669"/>
    <property type="project" value="InterPro"/>
</dbReference>
<keyword evidence="8" id="KW-0325">Glycoprotein</keyword>
<dbReference type="SUPFAM" id="SSF52540">
    <property type="entry name" value="P-loop containing nucleoside triphosphate hydrolases"/>
    <property type="match status" value="1"/>
</dbReference>
<evidence type="ECO:0000256" key="7">
    <source>
        <dbReference type="ARBA" id="ARBA00023136"/>
    </source>
</evidence>
<dbReference type="Pfam" id="PF06990">
    <property type="entry name" value="Gal-3-0_sulfotr"/>
    <property type="match status" value="1"/>
</dbReference>
<name>A0A6L5XLI4_9BACT</name>